<feature type="region of interest" description="Disordered" evidence="1">
    <location>
        <begin position="1"/>
        <end position="22"/>
    </location>
</feature>
<accession>A0ABR4QKC0</accession>
<dbReference type="EMBL" id="JAKROA010000002">
    <property type="protein sequence ID" value="KAL5110221.1"/>
    <property type="molecule type" value="Genomic_DNA"/>
</dbReference>
<feature type="compositionally biased region" description="Polar residues" evidence="1">
    <location>
        <begin position="1"/>
        <end position="11"/>
    </location>
</feature>
<sequence>MVDNKTTTSRAQAEGLRYQADHQLRRAPTGTHLLCLHQEAQQPHRVFATTTQETRFRAQAQGLLSSPSRQLFCILYASTAVVSDKTPVQALGYATQDAR</sequence>
<proteinExistence type="predicted"/>
<reference evidence="2 3" key="1">
    <citation type="journal article" date="2022" name="Front. Cell. Infect. Microbiol.">
        <title>The Genomes of Two Strains of Taenia crassiceps the Animal Model for the Study of Human Cysticercosis.</title>
        <authorList>
            <person name="Bobes R.J."/>
            <person name="Estrada K."/>
            <person name="Rios-Valencia D.G."/>
            <person name="Calderon-Gallegos A."/>
            <person name="de la Torre P."/>
            <person name="Carrero J.C."/>
            <person name="Sanchez-Flores A."/>
            <person name="Laclette J.P."/>
        </authorList>
    </citation>
    <scope>NUCLEOTIDE SEQUENCE [LARGE SCALE GENOMIC DNA]</scope>
    <source>
        <strain evidence="2">WFUcys</strain>
    </source>
</reference>
<gene>
    <name evidence="2" type="ORF">TcWFU_004257</name>
</gene>
<keyword evidence="3" id="KW-1185">Reference proteome</keyword>
<name>A0ABR4QKC0_9CEST</name>
<evidence type="ECO:0000313" key="3">
    <source>
        <dbReference type="Proteomes" id="UP001651158"/>
    </source>
</evidence>
<organism evidence="2 3">
    <name type="scientific">Taenia crassiceps</name>
    <dbReference type="NCBI Taxonomy" id="6207"/>
    <lineage>
        <taxon>Eukaryota</taxon>
        <taxon>Metazoa</taxon>
        <taxon>Spiralia</taxon>
        <taxon>Lophotrochozoa</taxon>
        <taxon>Platyhelminthes</taxon>
        <taxon>Cestoda</taxon>
        <taxon>Eucestoda</taxon>
        <taxon>Cyclophyllidea</taxon>
        <taxon>Taeniidae</taxon>
        <taxon>Taenia</taxon>
    </lineage>
</organism>
<dbReference type="Proteomes" id="UP001651158">
    <property type="component" value="Unassembled WGS sequence"/>
</dbReference>
<comment type="caution">
    <text evidence="2">The sequence shown here is derived from an EMBL/GenBank/DDBJ whole genome shotgun (WGS) entry which is preliminary data.</text>
</comment>
<protein>
    <submittedName>
        <fullName evidence="2">Uncharacterized protein</fullName>
    </submittedName>
</protein>
<evidence type="ECO:0000256" key="1">
    <source>
        <dbReference type="SAM" id="MobiDB-lite"/>
    </source>
</evidence>
<evidence type="ECO:0000313" key="2">
    <source>
        <dbReference type="EMBL" id="KAL5110221.1"/>
    </source>
</evidence>